<protein>
    <submittedName>
        <fullName evidence="2">Uncharacterized protein</fullName>
    </submittedName>
</protein>
<dbReference type="EMBL" id="JANPWB010000003">
    <property type="protein sequence ID" value="KAJ1200742.1"/>
    <property type="molecule type" value="Genomic_DNA"/>
</dbReference>
<organism evidence="2 3">
    <name type="scientific">Pleurodeles waltl</name>
    <name type="common">Iberian ribbed newt</name>
    <dbReference type="NCBI Taxonomy" id="8319"/>
    <lineage>
        <taxon>Eukaryota</taxon>
        <taxon>Metazoa</taxon>
        <taxon>Chordata</taxon>
        <taxon>Craniata</taxon>
        <taxon>Vertebrata</taxon>
        <taxon>Euteleostomi</taxon>
        <taxon>Amphibia</taxon>
        <taxon>Batrachia</taxon>
        <taxon>Caudata</taxon>
        <taxon>Salamandroidea</taxon>
        <taxon>Salamandridae</taxon>
        <taxon>Pleurodelinae</taxon>
        <taxon>Pleurodeles</taxon>
    </lineage>
</organism>
<accession>A0AAV7VJ29</accession>
<feature type="compositionally biased region" description="Basic residues" evidence="1">
    <location>
        <begin position="66"/>
        <end position="77"/>
    </location>
</feature>
<reference evidence="2" key="1">
    <citation type="journal article" date="2022" name="bioRxiv">
        <title>Sequencing and chromosome-scale assembly of the giantPleurodeles waltlgenome.</title>
        <authorList>
            <person name="Brown T."/>
            <person name="Elewa A."/>
            <person name="Iarovenko S."/>
            <person name="Subramanian E."/>
            <person name="Araus A.J."/>
            <person name="Petzold A."/>
            <person name="Susuki M."/>
            <person name="Suzuki K.-i.T."/>
            <person name="Hayashi T."/>
            <person name="Toyoda A."/>
            <person name="Oliveira C."/>
            <person name="Osipova E."/>
            <person name="Leigh N.D."/>
            <person name="Simon A."/>
            <person name="Yun M.H."/>
        </authorList>
    </citation>
    <scope>NUCLEOTIDE SEQUENCE</scope>
    <source>
        <strain evidence="2">20211129_DDA</strain>
        <tissue evidence="2">Liver</tissue>
    </source>
</reference>
<dbReference type="Proteomes" id="UP001066276">
    <property type="component" value="Chromosome 2_1"/>
</dbReference>
<dbReference type="AlphaFoldDB" id="A0AAV7VJ29"/>
<keyword evidence="3" id="KW-1185">Reference proteome</keyword>
<evidence type="ECO:0000256" key="1">
    <source>
        <dbReference type="SAM" id="MobiDB-lite"/>
    </source>
</evidence>
<evidence type="ECO:0000313" key="2">
    <source>
        <dbReference type="EMBL" id="KAJ1200742.1"/>
    </source>
</evidence>
<comment type="caution">
    <text evidence="2">The sequence shown here is derived from an EMBL/GenBank/DDBJ whole genome shotgun (WGS) entry which is preliminary data.</text>
</comment>
<feature type="region of interest" description="Disordered" evidence="1">
    <location>
        <begin position="1"/>
        <end position="84"/>
    </location>
</feature>
<evidence type="ECO:0000313" key="3">
    <source>
        <dbReference type="Proteomes" id="UP001066276"/>
    </source>
</evidence>
<feature type="compositionally biased region" description="Low complexity" evidence="1">
    <location>
        <begin position="1"/>
        <end position="14"/>
    </location>
</feature>
<name>A0AAV7VJ29_PLEWA</name>
<gene>
    <name evidence="2" type="ORF">NDU88_004563</name>
</gene>
<proteinExistence type="predicted"/>
<sequence>MPAPHAAARPGGAPRVRKSALRSRGDTRGAVFHGEGPPAAPRNHASCPALGPPTAPPPYRLSPVKLPRRGAGHHRCRYAAGGPSRWARRAPHTILQHIQAARLLKKPERLLHLLLRHDPATHRYVGKPA</sequence>
<feature type="compositionally biased region" description="Pro residues" evidence="1">
    <location>
        <begin position="50"/>
        <end position="60"/>
    </location>
</feature>